<dbReference type="AlphaFoldDB" id="A0A7W6K006"/>
<dbReference type="InterPro" id="IPR018710">
    <property type="entry name" value="DUF2232"/>
</dbReference>
<keyword evidence="1" id="KW-0472">Membrane</keyword>
<feature type="transmembrane region" description="Helical" evidence="1">
    <location>
        <begin position="280"/>
        <end position="301"/>
    </location>
</feature>
<keyword evidence="3" id="KW-1185">Reference proteome</keyword>
<feature type="transmembrane region" description="Helical" evidence="1">
    <location>
        <begin position="32"/>
        <end position="51"/>
    </location>
</feature>
<reference evidence="2 3" key="1">
    <citation type="submission" date="2020-08" db="EMBL/GenBank/DDBJ databases">
        <title>Genomic Encyclopedia of Type Strains, Phase IV (KMG-IV): sequencing the most valuable type-strain genomes for metagenomic binning, comparative biology and taxonomic classification.</title>
        <authorList>
            <person name="Goeker M."/>
        </authorList>
    </citation>
    <scope>NUCLEOTIDE SEQUENCE [LARGE SCALE GENOMIC DNA]</scope>
    <source>
        <strain evidence="2 3">DSM 26385</strain>
    </source>
</reference>
<evidence type="ECO:0008006" key="4">
    <source>
        <dbReference type="Google" id="ProtNLM"/>
    </source>
</evidence>
<feature type="transmembrane region" description="Helical" evidence="1">
    <location>
        <begin position="7"/>
        <end position="26"/>
    </location>
</feature>
<proteinExistence type="predicted"/>
<evidence type="ECO:0000313" key="3">
    <source>
        <dbReference type="Proteomes" id="UP000584824"/>
    </source>
</evidence>
<comment type="caution">
    <text evidence="2">The sequence shown here is derived from an EMBL/GenBank/DDBJ whole genome shotgun (WGS) entry which is preliminary data.</text>
</comment>
<name>A0A7W6K006_9HYPH</name>
<keyword evidence="1" id="KW-0812">Transmembrane</keyword>
<dbReference type="RefSeq" id="WP_183790494.1">
    <property type="nucleotide sequence ID" value="NZ_JACIDU010000004.1"/>
</dbReference>
<dbReference type="EMBL" id="JACIDU010000004">
    <property type="protein sequence ID" value="MBB4102678.1"/>
    <property type="molecule type" value="Genomic_DNA"/>
</dbReference>
<protein>
    <recommendedName>
        <fullName evidence="4">DUF2232 domain-containing protein</fullName>
    </recommendedName>
</protein>
<evidence type="ECO:0000256" key="1">
    <source>
        <dbReference type="SAM" id="Phobius"/>
    </source>
</evidence>
<feature type="transmembrane region" description="Helical" evidence="1">
    <location>
        <begin position="186"/>
        <end position="204"/>
    </location>
</feature>
<dbReference type="Pfam" id="PF09991">
    <property type="entry name" value="DUF2232"/>
    <property type="match status" value="1"/>
</dbReference>
<dbReference type="Proteomes" id="UP000584824">
    <property type="component" value="Unassembled WGS sequence"/>
</dbReference>
<sequence length="321" mass="33664">MNGLNRTVLLTGFLAGVTAALLGYGAGVRSSLSFVLYAASALPVLIAGLGWGLRAAAVAVGVAAIVGSLLISPMFALTMGIFTTVPACWISHLANLARPASEIGGPDDQLAWYPLPDILLHLCALVTAAVIILGTMIGFGPDFIERLVEAMAKTFADQPNGMMLDPAVLLSTQKTLLITLPMMQAGMWLIMLFAAYYFATRVVSQSGRGVRPREDMPSSLRMHRNAIFIMLGGVALTFLGGAPAMIGATVTGAFGAGFLIAGFASLHFRTRGKDFRTPLLVLAYLSSVLLLPALVILAIGLSDTRRAFALTPVKAGNTPES</sequence>
<evidence type="ECO:0000313" key="2">
    <source>
        <dbReference type="EMBL" id="MBB4102678.1"/>
    </source>
</evidence>
<keyword evidence="1" id="KW-1133">Transmembrane helix</keyword>
<accession>A0A7W6K006</accession>
<feature type="transmembrane region" description="Helical" evidence="1">
    <location>
        <begin position="58"/>
        <end position="82"/>
    </location>
</feature>
<feature type="transmembrane region" description="Helical" evidence="1">
    <location>
        <begin position="118"/>
        <end position="140"/>
    </location>
</feature>
<feature type="transmembrane region" description="Helical" evidence="1">
    <location>
        <begin position="252"/>
        <end position="268"/>
    </location>
</feature>
<gene>
    <name evidence="2" type="ORF">GGQ66_001221</name>
</gene>
<organism evidence="2 3">
    <name type="scientific">Allorhizobium borbori</name>
    <dbReference type="NCBI Taxonomy" id="485907"/>
    <lineage>
        <taxon>Bacteria</taxon>
        <taxon>Pseudomonadati</taxon>
        <taxon>Pseudomonadota</taxon>
        <taxon>Alphaproteobacteria</taxon>
        <taxon>Hyphomicrobiales</taxon>
        <taxon>Rhizobiaceae</taxon>
        <taxon>Rhizobium/Agrobacterium group</taxon>
        <taxon>Allorhizobium</taxon>
    </lineage>
</organism>